<dbReference type="EMBL" id="QTJV01000006">
    <property type="protein sequence ID" value="RFM33961.1"/>
    <property type="molecule type" value="Genomic_DNA"/>
</dbReference>
<evidence type="ECO:0000313" key="2">
    <source>
        <dbReference type="Proteomes" id="UP000261174"/>
    </source>
</evidence>
<accession>A0A3E1P199</accession>
<reference evidence="1 2" key="1">
    <citation type="submission" date="2018-08" db="EMBL/GenBank/DDBJ databases">
        <title>Chitinophaga sp. K20C18050901, a novel bacterium isolated from forest soil.</title>
        <authorList>
            <person name="Wang C."/>
        </authorList>
    </citation>
    <scope>NUCLEOTIDE SEQUENCE [LARGE SCALE GENOMIC DNA]</scope>
    <source>
        <strain evidence="1 2">K20C18050901</strain>
    </source>
</reference>
<dbReference type="AlphaFoldDB" id="A0A3E1P199"/>
<dbReference type="Proteomes" id="UP000261174">
    <property type="component" value="Unassembled WGS sequence"/>
</dbReference>
<comment type="caution">
    <text evidence="1">The sequence shown here is derived from an EMBL/GenBank/DDBJ whole genome shotgun (WGS) entry which is preliminary data.</text>
</comment>
<sequence length="317" mass="36150">MKFYLTVAIILFQVFTSPAQKISLVPKIKVHQFAMPVRDISVITMSGDTSYLGMIQKGLLNNKKMVVPDKPLRAFFQDYITSQYKAQYTPGGKSLLYIIKYLRIGERSGNVRENAFVCLKADVYVSEDQQQYQLACSVDTLMKWAGMDVTHAHNRNIEEAIDLIAITADNQIADATKQTKESILNKLHEWFAQPAFVLKAFRQGVYLTYDDFLHNNPQTNGTMQKDGRNLVMLDSLNHPISNFWGFSYQGVFYKKVRNTFIPFIRYGRNFEMVATEIDLDPVMSFGTELQLIAEESPFGPLQPYATGIDLYNGELTL</sequence>
<organism evidence="1 2">
    <name type="scientific">Chitinophaga silvisoli</name>
    <dbReference type="NCBI Taxonomy" id="2291814"/>
    <lineage>
        <taxon>Bacteria</taxon>
        <taxon>Pseudomonadati</taxon>
        <taxon>Bacteroidota</taxon>
        <taxon>Chitinophagia</taxon>
        <taxon>Chitinophagales</taxon>
        <taxon>Chitinophagaceae</taxon>
        <taxon>Chitinophaga</taxon>
    </lineage>
</organism>
<gene>
    <name evidence="1" type="ORF">DXN04_18605</name>
</gene>
<protein>
    <submittedName>
        <fullName evidence="1">Uncharacterized protein</fullName>
    </submittedName>
</protein>
<keyword evidence="2" id="KW-1185">Reference proteome</keyword>
<name>A0A3E1P199_9BACT</name>
<proteinExistence type="predicted"/>
<evidence type="ECO:0000313" key="1">
    <source>
        <dbReference type="EMBL" id="RFM33961.1"/>
    </source>
</evidence>